<dbReference type="RefSeq" id="XP_024732901.1">
    <property type="nucleotide sequence ID" value="XM_024881047.1"/>
</dbReference>
<accession>A0A2J6SYZ3</accession>
<dbReference type="AlphaFoldDB" id="A0A2J6SYZ3"/>
<name>A0A2J6SYZ3_9HELO</name>
<dbReference type="Proteomes" id="UP000235371">
    <property type="component" value="Unassembled WGS sequence"/>
</dbReference>
<keyword evidence="3" id="KW-1185">Reference proteome</keyword>
<keyword evidence="1" id="KW-0472">Membrane</keyword>
<feature type="non-terminal residue" evidence="2">
    <location>
        <position position="151"/>
    </location>
</feature>
<evidence type="ECO:0000313" key="3">
    <source>
        <dbReference type="Proteomes" id="UP000235371"/>
    </source>
</evidence>
<dbReference type="EMBL" id="KZ613854">
    <property type="protein sequence ID" value="PMD55997.1"/>
    <property type="molecule type" value="Genomic_DNA"/>
</dbReference>
<sequence length="151" mass="16506">MAGICTSLAELFCLVIWIFAKSFGVLIFFALMVGTVSGTFRATVAPVGAEVVGLKICPAALSISWTVLVPRCTFAEPIGLQLRTTGGAYLPSRADIHWLDVYWSRFLYVVSKSVNIGELERVAITKERGNKSCKMKILYRGPDQISQGTKV</sequence>
<keyword evidence="1" id="KW-1133">Transmembrane helix</keyword>
<proteinExistence type="predicted"/>
<reference evidence="2 3" key="1">
    <citation type="submission" date="2016-04" db="EMBL/GenBank/DDBJ databases">
        <title>A degradative enzymes factory behind the ericoid mycorrhizal symbiosis.</title>
        <authorList>
            <consortium name="DOE Joint Genome Institute"/>
            <person name="Martino E."/>
            <person name="Morin E."/>
            <person name="Grelet G."/>
            <person name="Kuo A."/>
            <person name="Kohler A."/>
            <person name="Daghino S."/>
            <person name="Barry K."/>
            <person name="Choi C."/>
            <person name="Cichocki N."/>
            <person name="Clum A."/>
            <person name="Copeland A."/>
            <person name="Hainaut M."/>
            <person name="Haridas S."/>
            <person name="Labutti K."/>
            <person name="Lindquist E."/>
            <person name="Lipzen A."/>
            <person name="Khouja H.-R."/>
            <person name="Murat C."/>
            <person name="Ohm R."/>
            <person name="Olson A."/>
            <person name="Spatafora J."/>
            <person name="Veneault-Fourrey C."/>
            <person name="Henrissat B."/>
            <person name="Grigoriev I."/>
            <person name="Martin F."/>
            <person name="Perotto S."/>
        </authorList>
    </citation>
    <scope>NUCLEOTIDE SEQUENCE [LARGE SCALE GENOMIC DNA]</scope>
    <source>
        <strain evidence="2 3">E</strain>
    </source>
</reference>
<gene>
    <name evidence="2" type="ORF">K444DRAFT_617089</name>
</gene>
<dbReference type="OrthoDB" id="2213137at2759"/>
<keyword evidence="1" id="KW-0812">Transmembrane</keyword>
<evidence type="ECO:0000313" key="2">
    <source>
        <dbReference type="EMBL" id="PMD55997.1"/>
    </source>
</evidence>
<dbReference type="InParanoid" id="A0A2J6SYZ3"/>
<evidence type="ECO:0000256" key="1">
    <source>
        <dbReference type="SAM" id="Phobius"/>
    </source>
</evidence>
<protein>
    <submittedName>
        <fullName evidence="2">Uncharacterized protein</fullName>
    </submittedName>
</protein>
<organism evidence="2 3">
    <name type="scientific">Hyaloscypha bicolor E</name>
    <dbReference type="NCBI Taxonomy" id="1095630"/>
    <lineage>
        <taxon>Eukaryota</taxon>
        <taxon>Fungi</taxon>
        <taxon>Dikarya</taxon>
        <taxon>Ascomycota</taxon>
        <taxon>Pezizomycotina</taxon>
        <taxon>Leotiomycetes</taxon>
        <taxon>Helotiales</taxon>
        <taxon>Hyaloscyphaceae</taxon>
        <taxon>Hyaloscypha</taxon>
        <taxon>Hyaloscypha bicolor</taxon>
    </lineage>
</organism>
<dbReference type="GeneID" id="36589124"/>
<feature type="transmembrane region" description="Helical" evidence="1">
    <location>
        <begin position="12"/>
        <end position="33"/>
    </location>
</feature>